<reference evidence="1 2" key="1">
    <citation type="submission" date="2008-12" db="EMBL/GenBank/DDBJ databases">
        <authorList>
            <person name="Fulton L."/>
            <person name="Clifton S."/>
            <person name="Fulton B."/>
            <person name="Xu J."/>
            <person name="Minx P."/>
            <person name="Pepin K.H."/>
            <person name="Johnson M."/>
            <person name="Bhonagiri V."/>
            <person name="Nash W.E."/>
            <person name="Mardis E.R."/>
            <person name="Wilson R.K."/>
        </authorList>
    </citation>
    <scope>NUCLEOTIDE SEQUENCE [LARGE SCALE GENOMIC DNA]</scope>
    <source>
        <strain evidence="1 2">DSM 12042</strain>
    </source>
</reference>
<evidence type="ECO:0000313" key="2">
    <source>
        <dbReference type="Proteomes" id="UP000005950"/>
    </source>
</evidence>
<reference evidence="1 2" key="2">
    <citation type="submission" date="2009-02" db="EMBL/GenBank/DDBJ databases">
        <title>Draft genome sequence of Holdemania filiformis DSM 12042.</title>
        <authorList>
            <person name="Sudarsanam P."/>
            <person name="Ley R."/>
            <person name="Guruge J."/>
            <person name="Turnbaugh P.J."/>
            <person name="Mahowald M."/>
            <person name="Liep D."/>
            <person name="Gordon J."/>
        </authorList>
    </citation>
    <scope>NUCLEOTIDE SEQUENCE [LARGE SCALE GENOMIC DNA]</scope>
    <source>
        <strain evidence="1 2">DSM 12042</strain>
    </source>
</reference>
<organism evidence="1 2">
    <name type="scientific">Holdemania filiformis DSM 12042</name>
    <dbReference type="NCBI Taxonomy" id="545696"/>
    <lineage>
        <taxon>Bacteria</taxon>
        <taxon>Bacillati</taxon>
        <taxon>Bacillota</taxon>
        <taxon>Erysipelotrichia</taxon>
        <taxon>Erysipelotrichales</taxon>
        <taxon>Erysipelotrichaceae</taxon>
        <taxon>Holdemania</taxon>
    </lineage>
</organism>
<evidence type="ECO:0000313" key="1">
    <source>
        <dbReference type="EMBL" id="EEF67492.1"/>
    </source>
</evidence>
<dbReference type="EMBL" id="ACCF01000139">
    <property type="protein sequence ID" value="EEF67492.1"/>
    <property type="molecule type" value="Genomic_DNA"/>
</dbReference>
<sequence>MTPLSVIFTQEERPEITPKKEKVRTVNTASRLVFFYLDSRRYA</sequence>
<accession>B9Y961</accession>
<name>B9Y961_9FIRM</name>
<gene>
    <name evidence="1" type="ORF">HOLDEFILI_02366</name>
</gene>
<proteinExistence type="predicted"/>
<comment type="caution">
    <text evidence="1">The sequence shown here is derived from an EMBL/GenBank/DDBJ whole genome shotgun (WGS) entry which is preliminary data.</text>
</comment>
<dbReference type="AlphaFoldDB" id="B9Y961"/>
<dbReference type="Proteomes" id="UP000005950">
    <property type="component" value="Unassembled WGS sequence"/>
</dbReference>
<dbReference type="HOGENOM" id="CLU_3234597_0_0_9"/>
<protein>
    <submittedName>
        <fullName evidence="1">Uncharacterized protein</fullName>
    </submittedName>
</protein>
<dbReference type="STRING" id="545696.HOLDEFILI_02366"/>